<gene>
    <name evidence="1" type="ORF">G3O08_18075</name>
</gene>
<accession>A0A7K3WV65</accession>
<sequence length="575" mass="65093">MVNIDYCIWADLLDDNVYSSTTKYIYMSTFYADAYTIGMKVSKFTKFKDRNFALQKQELSGSTFYIMDEKTLDPPTNISGQINMVMSKSEYDAITIPSNLDTTIHAPLLSFQNFSMEADNNQVPYRKAALKVNGATSNGTTTTAELGVDLLTFNYGMLNSEAAGNVVELKPALSGILTVDEFIEALKVVEDVYSANDAYAIQTSTRIRRHYYGEYNTNSNSSLTDMLISEFATGHIFEHTLPLAKLEPGYHDRNLGFFEMLASGFSNLSAYSQLTSHANENGTKDNPSPYLVDNLYFIDLGQVLYGFESIFYQKHYPPSEILASNKPAIGTYSPSYENFPVKIVNDLAGWIANVIIPVTDFFIWEESGKSPYAGDEAPDTNFNAFYDYSAPRADLYGSADSIGIYRAYQVLNDHEPNEGKLKLSDVFTLYYKGEAQLRSEINLPTNPSYSLYTAQDRWKIFSLYFGFLAEDGTGGYIWVPDSPNWTTVKGEYSASTPSGKNYDKRLFDYAEFWLTRRKREAGTGFSLLLNNEIDEEDINRFSEFTEFEEPVQWVESFIQNAFENKFLPFIKNLTL</sequence>
<evidence type="ECO:0000313" key="1">
    <source>
        <dbReference type="EMBL" id="NEN25408.1"/>
    </source>
</evidence>
<protein>
    <submittedName>
        <fullName evidence="1">Uncharacterized protein</fullName>
    </submittedName>
</protein>
<dbReference type="AlphaFoldDB" id="A0A7K3WV65"/>
<reference evidence="1 2" key="1">
    <citation type="submission" date="2020-02" db="EMBL/GenBank/DDBJ databases">
        <title>Out from the shadows clarifying the taxonomy of the family Cryomorphaceae and related taxa by utilizing the GTDB taxonomic framework.</title>
        <authorList>
            <person name="Bowman J.P."/>
        </authorList>
    </citation>
    <scope>NUCLEOTIDE SEQUENCE [LARGE SCALE GENOMIC DNA]</scope>
    <source>
        <strain evidence="1 2">QSSC 1-22</strain>
    </source>
</reference>
<proteinExistence type="predicted"/>
<evidence type="ECO:0000313" key="2">
    <source>
        <dbReference type="Proteomes" id="UP000486602"/>
    </source>
</evidence>
<organism evidence="1 2">
    <name type="scientific">Cryomorpha ignava</name>
    <dbReference type="NCBI Taxonomy" id="101383"/>
    <lineage>
        <taxon>Bacteria</taxon>
        <taxon>Pseudomonadati</taxon>
        <taxon>Bacteroidota</taxon>
        <taxon>Flavobacteriia</taxon>
        <taxon>Flavobacteriales</taxon>
        <taxon>Cryomorphaceae</taxon>
        <taxon>Cryomorpha</taxon>
    </lineage>
</organism>
<comment type="caution">
    <text evidence="1">The sequence shown here is derived from an EMBL/GenBank/DDBJ whole genome shotgun (WGS) entry which is preliminary data.</text>
</comment>
<dbReference type="RefSeq" id="WP_163286865.1">
    <property type="nucleotide sequence ID" value="NZ_JAAGVY010000052.1"/>
</dbReference>
<dbReference type="EMBL" id="JAAGVY010000052">
    <property type="protein sequence ID" value="NEN25408.1"/>
    <property type="molecule type" value="Genomic_DNA"/>
</dbReference>
<keyword evidence="2" id="KW-1185">Reference proteome</keyword>
<dbReference type="Proteomes" id="UP000486602">
    <property type="component" value="Unassembled WGS sequence"/>
</dbReference>
<name>A0A7K3WV65_9FLAO</name>